<keyword evidence="6 8" id="KW-0129">CBS domain</keyword>
<dbReference type="SUPFAM" id="SSF54631">
    <property type="entry name" value="CBS-domain pair"/>
    <property type="match status" value="1"/>
</dbReference>
<organism evidence="13 14">
    <name type="scientific">Mesorhizobium marinum</name>
    <dbReference type="NCBI Taxonomy" id="3228790"/>
    <lineage>
        <taxon>Bacteria</taxon>
        <taxon>Pseudomonadati</taxon>
        <taxon>Pseudomonadota</taxon>
        <taxon>Alphaproteobacteria</taxon>
        <taxon>Hyphomicrobiales</taxon>
        <taxon>Phyllobacteriaceae</taxon>
        <taxon>Mesorhizobium</taxon>
    </lineage>
</organism>
<dbReference type="RefSeq" id="WP_367721692.1">
    <property type="nucleotide sequence ID" value="NZ_JBFOCI010000001.1"/>
</dbReference>
<evidence type="ECO:0000256" key="10">
    <source>
        <dbReference type="SAM" id="Phobius"/>
    </source>
</evidence>
<evidence type="ECO:0000256" key="1">
    <source>
        <dbReference type="ARBA" id="ARBA00004141"/>
    </source>
</evidence>
<sequence>MVYVEIAIVAALICLNGLLAMSELAVVSARPARLKAMIDREVKGAGRALQLGANPGRFLSTVQIGITLVGILSGAFSGATLGQRLGELLVASGMSPGVANPLGVGIVVALITYASLIVGELVPKQIALRDPERIAVKVAPAMTLLSRIALPLVFLLDVSGRAVLWLLGRSEESEDKVTDEEIKMLVAEAEHHGTIESDERRMIAGVMRLGDRAVRAVMTPRTEIDWLNLEWDEATAKKMLLETQHSRLPVGEGAVDNMVGVVKTRDLLASLLAGEPFDPRKQMRTAPIVHDQADALDVLTTLREADVPVALVHDEYGHFEGIVTPADILEAITGVFRSDLDEEEEPPAVRREDGSWLLAGYMQADEMADHLSIELPENRDYETVAGYILSHLHRLPTTGECVDAQGWRFEVVDLDGRRIDKVIASRLPGVHRAGRK</sequence>
<protein>
    <submittedName>
        <fullName evidence="13">Hemolysin family protein</fullName>
    </submittedName>
</protein>
<evidence type="ECO:0000259" key="11">
    <source>
        <dbReference type="PROSITE" id="PS51371"/>
    </source>
</evidence>
<dbReference type="Pfam" id="PF01595">
    <property type="entry name" value="CNNM"/>
    <property type="match status" value="1"/>
</dbReference>
<dbReference type="PANTHER" id="PTHR22777">
    <property type="entry name" value="HEMOLYSIN-RELATED"/>
    <property type="match status" value="1"/>
</dbReference>
<dbReference type="SMART" id="SM01091">
    <property type="entry name" value="CorC_HlyC"/>
    <property type="match status" value="1"/>
</dbReference>
<dbReference type="InterPro" id="IPR044751">
    <property type="entry name" value="Ion_transp-like_CBS"/>
</dbReference>
<keyword evidence="7 9" id="KW-0472">Membrane</keyword>
<evidence type="ECO:0000259" key="12">
    <source>
        <dbReference type="PROSITE" id="PS51846"/>
    </source>
</evidence>
<dbReference type="CDD" id="cd04590">
    <property type="entry name" value="CBS_pair_CorC_HlyC_assoc"/>
    <property type="match status" value="1"/>
</dbReference>
<dbReference type="PROSITE" id="PS51846">
    <property type="entry name" value="CNNM"/>
    <property type="match status" value="1"/>
</dbReference>
<feature type="transmembrane region" description="Helical" evidence="10">
    <location>
        <begin position="102"/>
        <end position="123"/>
    </location>
</feature>
<comment type="similarity">
    <text evidence="2">Belongs to the UPF0053 family. Hemolysin C subfamily.</text>
</comment>
<dbReference type="Gene3D" id="3.10.580.10">
    <property type="entry name" value="CBS-domain"/>
    <property type="match status" value="1"/>
</dbReference>
<comment type="subcellular location">
    <subcellularLocation>
        <location evidence="1">Membrane</location>
        <topology evidence="1">Multi-pass membrane protein</topology>
    </subcellularLocation>
</comment>
<feature type="transmembrane region" description="Helical" evidence="10">
    <location>
        <begin position="144"/>
        <end position="167"/>
    </location>
</feature>
<feature type="transmembrane region" description="Helical" evidence="10">
    <location>
        <begin position="6"/>
        <end position="27"/>
    </location>
</feature>
<reference evidence="13 14" key="1">
    <citation type="submission" date="2024-06" db="EMBL/GenBank/DDBJ databases">
        <authorList>
            <person name="Tuo L."/>
        </authorList>
    </citation>
    <scope>NUCLEOTIDE SEQUENCE [LARGE SCALE GENOMIC DNA]</scope>
    <source>
        <strain evidence="13 14">ZMM04-5</strain>
    </source>
</reference>
<evidence type="ECO:0000256" key="3">
    <source>
        <dbReference type="ARBA" id="ARBA00022692"/>
    </source>
</evidence>
<name>A0ABV3QUZ3_9HYPH</name>
<evidence type="ECO:0000256" key="5">
    <source>
        <dbReference type="ARBA" id="ARBA00022989"/>
    </source>
</evidence>
<feature type="domain" description="CBS" evidence="11">
    <location>
        <begin position="282"/>
        <end position="342"/>
    </location>
</feature>
<accession>A0ABV3QUZ3</accession>
<keyword evidence="14" id="KW-1185">Reference proteome</keyword>
<dbReference type="InterPro" id="IPR046342">
    <property type="entry name" value="CBS_dom_sf"/>
</dbReference>
<evidence type="ECO:0000256" key="7">
    <source>
        <dbReference type="ARBA" id="ARBA00023136"/>
    </source>
</evidence>
<evidence type="ECO:0000256" key="8">
    <source>
        <dbReference type="PROSITE-ProRule" id="PRU00703"/>
    </source>
</evidence>
<evidence type="ECO:0000256" key="9">
    <source>
        <dbReference type="PROSITE-ProRule" id="PRU01193"/>
    </source>
</evidence>
<dbReference type="PANTHER" id="PTHR22777:SF17">
    <property type="entry name" value="UPF0053 PROTEIN SLL0260"/>
    <property type="match status" value="1"/>
</dbReference>
<dbReference type="Pfam" id="PF00571">
    <property type="entry name" value="CBS"/>
    <property type="match status" value="1"/>
</dbReference>
<feature type="domain" description="CBS" evidence="11">
    <location>
        <begin position="218"/>
        <end position="277"/>
    </location>
</feature>
<keyword evidence="4" id="KW-0677">Repeat</keyword>
<evidence type="ECO:0000313" key="14">
    <source>
        <dbReference type="Proteomes" id="UP001556196"/>
    </source>
</evidence>
<dbReference type="InterPro" id="IPR036318">
    <property type="entry name" value="FAD-bd_PCMH-like_sf"/>
</dbReference>
<evidence type="ECO:0000313" key="13">
    <source>
        <dbReference type="EMBL" id="MEW9804650.1"/>
    </source>
</evidence>
<keyword evidence="3 9" id="KW-0812">Transmembrane</keyword>
<dbReference type="InterPro" id="IPR005170">
    <property type="entry name" value="Transptr-assoc_dom"/>
</dbReference>
<dbReference type="SUPFAM" id="SSF56176">
    <property type="entry name" value="FAD-binding/transporter-associated domain-like"/>
    <property type="match status" value="1"/>
</dbReference>
<keyword evidence="5 9" id="KW-1133">Transmembrane helix</keyword>
<gene>
    <name evidence="13" type="ORF">ABUE31_01455</name>
</gene>
<proteinExistence type="inferred from homology"/>
<dbReference type="InterPro" id="IPR016169">
    <property type="entry name" value="FAD-bd_PCMH_sub2"/>
</dbReference>
<dbReference type="EMBL" id="JBFOCI010000001">
    <property type="protein sequence ID" value="MEW9804650.1"/>
    <property type="molecule type" value="Genomic_DNA"/>
</dbReference>
<evidence type="ECO:0000256" key="6">
    <source>
        <dbReference type="ARBA" id="ARBA00023122"/>
    </source>
</evidence>
<dbReference type="InterPro" id="IPR002550">
    <property type="entry name" value="CNNM"/>
</dbReference>
<dbReference type="PROSITE" id="PS51371">
    <property type="entry name" value="CBS"/>
    <property type="match status" value="2"/>
</dbReference>
<evidence type="ECO:0000256" key="4">
    <source>
        <dbReference type="ARBA" id="ARBA00022737"/>
    </source>
</evidence>
<comment type="caution">
    <text evidence="13">The sequence shown here is derived from an EMBL/GenBank/DDBJ whole genome shotgun (WGS) entry which is preliminary data.</text>
</comment>
<dbReference type="Gene3D" id="3.30.465.10">
    <property type="match status" value="1"/>
</dbReference>
<feature type="transmembrane region" description="Helical" evidence="10">
    <location>
        <begin position="58"/>
        <end position="82"/>
    </location>
</feature>
<dbReference type="InterPro" id="IPR000644">
    <property type="entry name" value="CBS_dom"/>
</dbReference>
<evidence type="ECO:0000256" key="2">
    <source>
        <dbReference type="ARBA" id="ARBA00006446"/>
    </source>
</evidence>
<dbReference type="Pfam" id="PF03471">
    <property type="entry name" value="CorC_HlyC"/>
    <property type="match status" value="1"/>
</dbReference>
<feature type="domain" description="CNNM transmembrane" evidence="12">
    <location>
        <begin position="1"/>
        <end position="199"/>
    </location>
</feature>
<dbReference type="Proteomes" id="UP001556196">
    <property type="component" value="Unassembled WGS sequence"/>
</dbReference>